<dbReference type="InterPro" id="IPR004843">
    <property type="entry name" value="Calcineurin-like_PHP"/>
</dbReference>
<proteinExistence type="inferred from homology"/>
<dbReference type="InterPro" id="IPR006179">
    <property type="entry name" value="5_nucleotidase/apyrase"/>
</dbReference>
<reference evidence="5 6" key="1">
    <citation type="submission" date="2020-09" db="EMBL/GenBank/DDBJ databases">
        <title>Paenibacillus sp. strain PR3 16S rRNA gene Genome sequencing and assembly.</title>
        <authorList>
            <person name="Kim J."/>
        </authorList>
    </citation>
    <scope>NUCLEOTIDE SEQUENCE [LARGE SCALE GENOMIC DNA]</scope>
    <source>
        <strain evidence="5 6">PR3</strain>
    </source>
</reference>
<evidence type="ECO:0000259" key="4">
    <source>
        <dbReference type="Pfam" id="PF02872"/>
    </source>
</evidence>
<dbReference type="InterPro" id="IPR008334">
    <property type="entry name" value="5'-Nucleotdase_C"/>
</dbReference>
<dbReference type="RefSeq" id="WP_191201934.1">
    <property type="nucleotide sequence ID" value="NZ_JACXZA010000001.1"/>
</dbReference>
<dbReference type="Gene3D" id="3.60.21.10">
    <property type="match status" value="1"/>
</dbReference>
<evidence type="ECO:0000313" key="5">
    <source>
        <dbReference type="EMBL" id="MBD3917656.1"/>
    </source>
</evidence>
<name>A0ABR8MQT4_9BACL</name>
<protein>
    <submittedName>
        <fullName evidence="5">Bifunctional metallophosphatase/5'-nucleotidase</fullName>
    </submittedName>
</protein>
<dbReference type="Pfam" id="PF00149">
    <property type="entry name" value="Metallophos"/>
    <property type="match status" value="1"/>
</dbReference>
<dbReference type="PRINTS" id="PR01607">
    <property type="entry name" value="APYRASEFAMLY"/>
</dbReference>
<evidence type="ECO:0000313" key="6">
    <source>
        <dbReference type="Proteomes" id="UP000609346"/>
    </source>
</evidence>
<dbReference type="InterPro" id="IPR029052">
    <property type="entry name" value="Metallo-depent_PP-like"/>
</dbReference>
<dbReference type="PANTHER" id="PTHR11575:SF23">
    <property type="entry name" value="5-NUCLEOTIDASE FAMILY PROTEIN"/>
    <property type="match status" value="1"/>
</dbReference>
<sequence>MNETQDWTIEAILLHSNDIHSRLEHAAKIATVIAEERRTHGSDRVLAVDIGDHMDRMRFETEGSDGQVNIELLHIAGCEASTLGNNEGLTLEPNMLEAAYRDRVKFPVLVANMFRASNHERPEWLSPSTIIRKGKLRIGLIGVSARYSDFYTLLGWDVTDPIEAIRMEAAELRPHVDVLVVLSHLGLPSDRLIAEQLEGIDLILGGHTHHLLEEPLVIGSTTICAAGKFGEWVGRVEIGWDSISSKPLFRAACVPVAAYAEHPDAVEAIAKYRELASERLGRVIVKLETPLASRDDQESQLPNLLAAGIRRWTQADIGITNNGQLLSGLPIGDVTAGDLHAICPSPINPCRIRLLGQHIREALQQSLCDEYITKPIRGFGFRGNVLGTLAVDGMTIEAEYDPHGQLHLSAVYVGGDPLIDDREYSVGTLDMFTFGVGYLSLKQGTDIQYFLPEFIRDILAEELLNPEAIAAASEARFVIRGRAAT</sequence>
<dbReference type="CDD" id="cd00845">
    <property type="entry name" value="MPP_UshA_N_like"/>
    <property type="match status" value="1"/>
</dbReference>
<dbReference type="SUPFAM" id="SSF56300">
    <property type="entry name" value="Metallo-dependent phosphatases"/>
    <property type="match status" value="1"/>
</dbReference>
<dbReference type="Proteomes" id="UP000609346">
    <property type="component" value="Unassembled WGS sequence"/>
</dbReference>
<dbReference type="Pfam" id="PF02872">
    <property type="entry name" value="5_nucleotid_C"/>
    <property type="match status" value="1"/>
</dbReference>
<keyword evidence="6" id="KW-1185">Reference proteome</keyword>
<dbReference type="Gene3D" id="3.90.780.10">
    <property type="entry name" value="5'-Nucleotidase, C-terminal domain"/>
    <property type="match status" value="1"/>
</dbReference>
<evidence type="ECO:0000259" key="3">
    <source>
        <dbReference type="Pfam" id="PF00149"/>
    </source>
</evidence>
<dbReference type="EMBL" id="JACXZA010000001">
    <property type="protein sequence ID" value="MBD3917656.1"/>
    <property type="molecule type" value="Genomic_DNA"/>
</dbReference>
<keyword evidence="1" id="KW-0732">Signal</keyword>
<feature type="domain" description="5'-Nucleotidase C-terminal" evidence="4">
    <location>
        <begin position="291"/>
        <end position="430"/>
    </location>
</feature>
<gene>
    <name evidence="5" type="ORF">H8B09_02745</name>
</gene>
<dbReference type="InterPro" id="IPR036907">
    <property type="entry name" value="5'-Nucleotdase_C_sf"/>
</dbReference>
<dbReference type="SUPFAM" id="SSF55816">
    <property type="entry name" value="5'-nucleotidase (syn. UDP-sugar hydrolase), C-terminal domain"/>
    <property type="match status" value="1"/>
</dbReference>
<keyword evidence="2" id="KW-0378">Hydrolase</keyword>
<evidence type="ECO:0000256" key="2">
    <source>
        <dbReference type="RuleBase" id="RU362119"/>
    </source>
</evidence>
<evidence type="ECO:0000256" key="1">
    <source>
        <dbReference type="ARBA" id="ARBA00022729"/>
    </source>
</evidence>
<comment type="caution">
    <text evidence="5">The sequence shown here is derived from an EMBL/GenBank/DDBJ whole genome shotgun (WGS) entry which is preliminary data.</text>
</comment>
<accession>A0ABR8MQT4</accession>
<organism evidence="5 6">
    <name type="scientific">Paenibacillus terricola</name>
    <dbReference type="NCBI Taxonomy" id="2763503"/>
    <lineage>
        <taxon>Bacteria</taxon>
        <taxon>Bacillati</taxon>
        <taxon>Bacillota</taxon>
        <taxon>Bacilli</taxon>
        <taxon>Bacillales</taxon>
        <taxon>Paenibacillaceae</taxon>
        <taxon>Paenibacillus</taxon>
    </lineage>
</organism>
<comment type="similarity">
    <text evidence="2">Belongs to the 5'-nucleotidase family.</text>
</comment>
<dbReference type="PANTHER" id="PTHR11575">
    <property type="entry name" value="5'-NUCLEOTIDASE-RELATED"/>
    <property type="match status" value="1"/>
</dbReference>
<feature type="domain" description="Calcineurin-like phosphoesterase" evidence="3">
    <location>
        <begin position="14"/>
        <end position="210"/>
    </location>
</feature>
<keyword evidence="2" id="KW-0547">Nucleotide-binding</keyword>